<protein>
    <submittedName>
        <fullName evidence="2">Class C sortase</fullName>
    </submittedName>
</protein>
<sequence>MDKNRIKHIIYYVFWVVICLGIIGAATYPFISDYLLAQKQMQQIERFDKKDSKT</sequence>
<feature type="transmembrane region" description="Helical" evidence="1">
    <location>
        <begin position="9"/>
        <end position="31"/>
    </location>
</feature>
<feature type="non-terminal residue" evidence="2">
    <location>
        <position position="54"/>
    </location>
</feature>
<evidence type="ECO:0000313" key="2">
    <source>
        <dbReference type="EMBL" id="MSE05787.1"/>
    </source>
</evidence>
<evidence type="ECO:0000313" key="3">
    <source>
        <dbReference type="Proteomes" id="UP000437575"/>
    </source>
</evidence>
<keyword evidence="1" id="KW-1133">Transmembrane helix</keyword>
<comment type="caution">
    <text evidence="2">The sequence shown here is derived from an EMBL/GenBank/DDBJ whole genome shotgun (WGS) entry which is preliminary data.</text>
</comment>
<reference evidence="2 3" key="1">
    <citation type="submission" date="2019-11" db="EMBL/GenBank/DDBJ databases">
        <title>Draft Genome Sequence of Plant Growth-Promoting Rhizosphere-Associated Bacteria.</title>
        <authorList>
            <person name="Vasilyev I.Y."/>
            <person name="Radchenko V."/>
            <person name="Ilnitskaya E.V."/>
        </authorList>
    </citation>
    <scope>NUCLEOTIDE SEQUENCE [LARGE SCALE GENOMIC DNA]</scope>
    <source>
        <strain evidence="2 3">VRA_1sq_f</strain>
    </source>
</reference>
<name>A0A6A8LT31_9LACO</name>
<dbReference type="AlphaFoldDB" id="A0A6A8LT31"/>
<keyword evidence="1" id="KW-0812">Transmembrane</keyword>
<keyword evidence="1" id="KW-0472">Membrane</keyword>
<gene>
    <name evidence="2" type="ORF">GKC34_08215</name>
</gene>
<proteinExistence type="predicted"/>
<dbReference type="Proteomes" id="UP000437575">
    <property type="component" value="Unassembled WGS sequence"/>
</dbReference>
<organism evidence="2 3">
    <name type="scientific">Ligilactobacillus salivarius</name>
    <dbReference type="NCBI Taxonomy" id="1624"/>
    <lineage>
        <taxon>Bacteria</taxon>
        <taxon>Bacillati</taxon>
        <taxon>Bacillota</taxon>
        <taxon>Bacilli</taxon>
        <taxon>Lactobacillales</taxon>
        <taxon>Lactobacillaceae</taxon>
        <taxon>Ligilactobacillus</taxon>
    </lineage>
</organism>
<accession>A0A6A8LT31</accession>
<evidence type="ECO:0000256" key="1">
    <source>
        <dbReference type="SAM" id="Phobius"/>
    </source>
</evidence>
<dbReference type="EMBL" id="WKKZ01000404">
    <property type="protein sequence ID" value="MSE05787.1"/>
    <property type="molecule type" value="Genomic_DNA"/>
</dbReference>